<dbReference type="Proteomes" id="UP000094892">
    <property type="component" value="Unassembled WGS sequence"/>
</dbReference>
<feature type="domain" description="HTH-like" evidence="1">
    <location>
        <begin position="50"/>
        <end position="111"/>
    </location>
</feature>
<dbReference type="InterPro" id="IPR050900">
    <property type="entry name" value="Transposase_IS3/IS150/IS904"/>
</dbReference>
<dbReference type="InterPro" id="IPR025948">
    <property type="entry name" value="HTH-like_dom"/>
</dbReference>
<evidence type="ECO:0000313" key="3">
    <source>
        <dbReference type="Proteomes" id="UP000094892"/>
    </source>
</evidence>
<evidence type="ECO:0000313" key="2">
    <source>
        <dbReference type="EMBL" id="ODO61184.1"/>
    </source>
</evidence>
<dbReference type="Pfam" id="PF13276">
    <property type="entry name" value="HTH_21"/>
    <property type="match status" value="1"/>
</dbReference>
<dbReference type="PANTHER" id="PTHR46889:SF4">
    <property type="entry name" value="TRANSPOSASE INSO FOR INSERTION SEQUENCE ELEMENT IS911B-RELATED"/>
    <property type="match status" value="1"/>
</dbReference>
<reference evidence="2 3" key="1">
    <citation type="submission" date="2016-08" db="EMBL/GenBank/DDBJ databases">
        <title>Genome sequencing of Lactobacillus plantarum JSA22, isolated from fermented soybean paste.</title>
        <authorList>
            <person name="Choi H.S."/>
        </authorList>
    </citation>
    <scope>NUCLEOTIDE SEQUENCE [LARGE SCALE GENOMIC DNA]</scope>
    <source>
        <strain evidence="2 3">JSA22</strain>
    </source>
</reference>
<organism evidence="2 3">
    <name type="scientific">Lactiplantibacillus plantarum</name>
    <name type="common">Lactobacillus plantarum</name>
    <dbReference type="NCBI Taxonomy" id="1590"/>
    <lineage>
        <taxon>Bacteria</taxon>
        <taxon>Bacillati</taxon>
        <taxon>Bacillota</taxon>
        <taxon>Bacilli</taxon>
        <taxon>Lactobacillales</taxon>
        <taxon>Lactobacillaceae</taxon>
        <taxon>Lactiplantibacillus</taxon>
    </lineage>
</organism>
<dbReference type="RefSeq" id="WP_227158128.1">
    <property type="nucleotide sequence ID" value="NZ_AP028153.1"/>
</dbReference>
<name>A0A1E3KQP1_LACPN</name>
<proteinExistence type="predicted"/>
<evidence type="ECO:0000259" key="1">
    <source>
        <dbReference type="Pfam" id="PF13276"/>
    </source>
</evidence>
<dbReference type="PATRIC" id="fig|1590.142.peg.1146"/>
<dbReference type="EMBL" id="MCOL01000001">
    <property type="protein sequence ID" value="ODO61184.1"/>
    <property type="molecule type" value="Genomic_DNA"/>
</dbReference>
<comment type="caution">
    <text evidence="2">The sequence shown here is derived from an EMBL/GenBank/DDBJ whole genome shotgun (WGS) entry which is preliminary data.</text>
</comment>
<gene>
    <name evidence="2" type="ORF">LPJSA22_01141</name>
</gene>
<dbReference type="AlphaFoldDB" id="A0A1E3KQP1"/>
<protein>
    <recommendedName>
        <fullName evidence="1">HTH-like domain-containing protein</fullName>
    </recommendedName>
</protein>
<sequence length="204" mass="23935">MNSQYRLAYHAIKEVSQNNHGTITKFLAVVGVSRQAYYKGLHRDVTDWEIRDKFLSERVQYWYDQHGQSIGSTKILSNLRRDPEVTESVTLKQVKRIMNKLGIRCQVRQKKRSRIQQQYLQDNVLDQQFNASRPNQAWLADSTELVYGVNGQYKVRLSGMLDLYGRHLISFWHSMKLHAVCHGQERHMITHQWNVGGMNLRYAG</sequence>
<accession>A0A1E3KQP1</accession>
<dbReference type="PANTHER" id="PTHR46889">
    <property type="entry name" value="TRANSPOSASE INSF FOR INSERTION SEQUENCE IS3B-RELATED"/>
    <property type="match status" value="1"/>
</dbReference>